<evidence type="ECO:0000256" key="3">
    <source>
        <dbReference type="ARBA" id="ARBA00023143"/>
    </source>
</evidence>
<dbReference type="STRING" id="1851544.ODI_01637"/>
<dbReference type="EMBL" id="FLRC01000010">
    <property type="protein sequence ID" value="SBT24517.1"/>
    <property type="molecule type" value="Genomic_DNA"/>
</dbReference>
<reference evidence="7 8" key="2">
    <citation type="submission" date="2017-08" db="EMBL/GenBank/DDBJ databases">
        <authorList>
            <person name="de Groot N.N."/>
        </authorList>
    </citation>
    <scope>NUCLEOTIDE SEQUENCE [LARGE SCALE GENOMIC DNA]</scope>
    <source>
        <strain evidence="7">Orrdi1</strain>
    </source>
</reference>
<dbReference type="PRINTS" id="PR01006">
    <property type="entry name" value="FLGHOOKFLIE"/>
</dbReference>
<evidence type="ECO:0000256" key="5">
    <source>
        <dbReference type="NCBIfam" id="TIGR00205"/>
    </source>
</evidence>
<dbReference type="RefSeq" id="WP_067750841.1">
    <property type="nucleotide sequence ID" value="NZ_LT907988.1"/>
</dbReference>
<dbReference type="GO" id="GO:0005198">
    <property type="term" value="F:structural molecule activity"/>
    <property type="evidence" value="ECO:0007669"/>
    <property type="project" value="UniProtKB-UniRule"/>
</dbReference>
<evidence type="ECO:0000313" key="6">
    <source>
        <dbReference type="EMBL" id="SBT24517.1"/>
    </source>
</evidence>
<reference evidence="6 8" key="1">
    <citation type="submission" date="2016-06" db="EMBL/GenBank/DDBJ databases">
        <authorList>
            <person name="Kjaerup R.B."/>
            <person name="Dalgaard T.S."/>
            <person name="Juul-Madsen H.R."/>
        </authorList>
    </citation>
    <scope>NUCLEOTIDE SEQUENCE [LARGE SCALE GENOMIC DNA]</scope>
    <source>
        <strain evidence="6">Orrdi1</strain>
    </source>
</reference>
<keyword evidence="6" id="KW-0969">Cilium</keyword>
<proteinExistence type="inferred from homology"/>
<keyword evidence="8" id="KW-1185">Reference proteome</keyword>
<evidence type="ECO:0000256" key="2">
    <source>
        <dbReference type="ARBA" id="ARBA00009272"/>
    </source>
</evidence>
<dbReference type="Pfam" id="PF02049">
    <property type="entry name" value="FliE"/>
    <property type="match status" value="1"/>
</dbReference>
<sequence>MAIQNLSGIESMLQQMRAAVRASQAGELSAISREPSAVQGGFAAELQRSIRKVSDAQNASQAQARAFELGAPDVSLNDVMIDIQKASLAFQGAVQVRNKLVSAYQEIANMAV</sequence>
<dbReference type="GO" id="GO:0071973">
    <property type="term" value="P:bacterial-type flagellum-dependent cell motility"/>
    <property type="evidence" value="ECO:0007669"/>
    <property type="project" value="InterPro"/>
</dbReference>
<dbReference type="AlphaFoldDB" id="A0A1C3JZD9"/>
<evidence type="ECO:0000256" key="1">
    <source>
        <dbReference type="ARBA" id="ARBA00004117"/>
    </source>
</evidence>
<gene>
    <name evidence="4" type="primary">fliE</name>
    <name evidence="6" type="ORF">ODI_01637</name>
    <name evidence="7" type="ORF">ODI_R2165</name>
</gene>
<dbReference type="KEGG" id="odi:ODI_R2165"/>
<keyword evidence="3 4" id="KW-0975">Bacterial flagellum</keyword>
<protein>
    <recommendedName>
        <fullName evidence="4 5">Flagellar hook-basal body complex protein FliE</fullName>
    </recommendedName>
</protein>
<keyword evidence="6" id="KW-0966">Cell projection</keyword>
<dbReference type="Proteomes" id="UP000078558">
    <property type="component" value="Chromosome I"/>
</dbReference>
<organism evidence="6 8">
    <name type="scientific">Orrella dioscoreae</name>
    <dbReference type="NCBI Taxonomy" id="1851544"/>
    <lineage>
        <taxon>Bacteria</taxon>
        <taxon>Pseudomonadati</taxon>
        <taxon>Pseudomonadota</taxon>
        <taxon>Betaproteobacteria</taxon>
        <taxon>Burkholderiales</taxon>
        <taxon>Alcaligenaceae</taxon>
        <taxon>Orrella</taxon>
    </lineage>
</organism>
<evidence type="ECO:0000256" key="4">
    <source>
        <dbReference type="HAMAP-Rule" id="MF_00724"/>
    </source>
</evidence>
<dbReference type="OrthoDB" id="8909229at2"/>
<dbReference type="GO" id="GO:0009425">
    <property type="term" value="C:bacterial-type flagellum basal body"/>
    <property type="evidence" value="ECO:0007669"/>
    <property type="project" value="UniProtKB-SubCell"/>
</dbReference>
<evidence type="ECO:0000313" key="8">
    <source>
        <dbReference type="Proteomes" id="UP000078558"/>
    </source>
</evidence>
<dbReference type="EMBL" id="LT907988">
    <property type="protein sequence ID" value="SOE49566.1"/>
    <property type="molecule type" value="Genomic_DNA"/>
</dbReference>
<evidence type="ECO:0000313" key="7">
    <source>
        <dbReference type="EMBL" id="SOE49566.1"/>
    </source>
</evidence>
<comment type="subcellular location">
    <subcellularLocation>
        <location evidence="1 4">Bacterial flagellum basal body</location>
    </subcellularLocation>
</comment>
<keyword evidence="6" id="KW-0282">Flagellum</keyword>
<dbReference type="NCBIfam" id="TIGR00205">
    <property type="entry name" value="fliE"/>
    <property type="match status" value="1"/>
</dbReference>
<comment type="similarity">
    <text evidence="2 4">Belongs to the FliE family.</text>
</comment>
<dbReference type="InterPro" id="IPR001624">
    <property type="entry name" value="FliE"/>
</dbReference>
<dbReference type="PANTHER" id="PTHR34653:SF1">
    <property type="entry name" value="FLAGELLAR HOOK-BASAL BODY COMPLEX PROTEIN FLIE"/>
    <property type="match status" value="1"/>
</dbReference>
<dbReference type="GO" id="GO:0003774">
    <property type="term" value="F:cytoskeletal motor activity"/>
    <property type="evidence" value="ECO:0007669"/>
    <property type="project" value="InterPro"/>
</dbReference>
<dbReference type="HAMAP" id="MF_00724">
    <property type="entry name" value="FliE"/>
    <property type="match status" value="1"/>
</dbReference>
<accession>A0A1C3JZD9</accession>
<name>A0A1C3JZD9_9BURK</name>
<dbReference type="PANTHER" id="PTHR34653">
    <property type="match status" value="1"/>
</dbReference>